<name>A0A645FYM9_9ZZZZ</name>
<comment type="caution">
    <text evidence="1">The sequence shown here is derived from an EMBL/GenBank/DDBJ whole genome shotgun (WGS) entry which is preliminary data.</text>
</comment>
<dbReference type="AlphaFoldDB" id="A0A645FYM9"/>
<sequence length="60" mass="6907">MTTIAIACFVVITSFPIYFSPELTDDDFDNTFHNIRISGQRYVENNQKLQYKSNKKNTGA</sequence>
<organism evidence="1">
    <name type="scientific">bioreactor metagenome</name>
    <dbReference type="NCBI Taxonomy" id="1076179"/>
    <lineage>
        <taxon>unclassified sequences</taxon>
        <taxon>metagenomes</taxon>
        <taxon>ecological metagenomes</taxon>
    </lineage>
</organism>
<reference evidence="1" key="1">
    <citation type="submission" date="2019-08" db="EMBL/GenBank/DDBJ databases">
        <authorList>
            <person name="Kucharzyk K."/>
            <person name="Murdoch R.W."/>
            <person name="Higgins S."/>
            <person name="Loffler F."/>
        </authorList>
    </citation>
    <scope>NUCLEOTIDE SEQUENCE</scope>
</reference>
<gene>
    <name evidence="1" type="ORF">SDC9_166382</name>
</gene>
<accession>A0A645FYM9</accession>
<dbReference type="EMBL" id="VSSQ01066489">
    <property type="protein sequence ID" value="MPN19016.1"/>
    <property type="molecule type" value="Genomic_DNA"/>
</dbReference>
<proteinExistence type="predicted"/>
<protein>
    <submittedName>
        <fullName evidence="1">Uncharacterized protein</fullName>
    </submittedName>
</protein>
<evidence type="ECO:0000313" key="1">
    <source>
        <dbReference type="EMBL" id="MPN19016.1"/>
    </source>
</evidence>